<evidence type="ECO:0000313" key="2">
    <source>
        <dbReference type="EMBL" id="KAK1543505.1"/>
    </source>
</evidence>
<name>A0ABQ9SVF7_9PEZI</name>
<accession>A0ABQ9SVF7</accession>
<dbReference type="RefSeq" id="XP_060352625.1">
    <property type="nucleotide sequence ID" value="XM_060488419.1"/>
</dbReference>
<organism evidence="2 3">
    <name type="scientific">Colletotrichum paranaense</name>
    <dbReference type="NCBI Taxonomy" id="1914294"/>
    <lineage>
        <taxon>Eukaryota</taxon>
        <taxon>Fungi</taxon>
        <taxon>Dikarya</taxon>
        <taxon>Ascomycota</taxon>
        <taxon>Pezizomycotina</taxon>
        <taxon>Sordariomycetes</taxon>
        <taxon>Hypocreomycetidae</taxon>
        <taxon>Glomerellales</taxon>
        <taxon>Glomerellaceae</taxon>
        <taxon>Colletotrichum</taxon>
        <taxon>Colletotrichum acutatum species complex</taxon>
    </lineage>
</organism>
<sequence>MDAFSRGGCWAAADFPQSNSESPGREGDLLQGPENVRQTRRRRRGKRISKDPREVGGGLRGSSPANRHHPAGNNLRSAACWGSLYFIGKVGRGSDRVDRAQSTEKSLFTFHPYNRKAGWETHEPCRKGENRATIANESRATTSAAALLPFACGLPRVSQQVHKLDEKRAQWSTAFGHVGRGATRNAPPSGFVGLNAVSSKPSSGIVGAVLDPWMMPLDRVRHVRRSSNIKLEAAKQCVEARALPDGVMYGVLRVRMFPASADPSSKLYLPLVLVRAQLPQQQRTISMPGAERVLLHLTQ</sequence>
<reference evidence="2 3" key="1">
    <citation type="submission" date="2016-10" db="EMBL/GenBank/DDBJ databases">
        <title>The genome sequence of Colletotrichum fioriniae PJ7.</title>
        <authorList>
            <person name="Baroncelli R."/>
        </authorList>
    </citation>
    <scope>NUCLEOTIDE SEQUENCE [LARGE SCALE GENOMIC DNA]</scope>
    <source>
        <strain evidence="2 3">IMI 384185</strain>
    </source>
</reference>
<evidence type="ECO:0000256" key="1">
    <source>
        <dbReference type="SAM" id="MobiDB-lite"/>
    </source>
</evidence>
<dbReference type="GeneID" id="85372318"/>
<keyword evidence="3" id="KW-1185">Reference proteome</keyword>
<proteinExistence type="predicted"/>
<dbReference type="EMBL" id="MOPA01000003">
    <property type="protein sequence ID" value="KAK1543505.1"/>
    <property type="molecule type" value="Genomic_DNA"/>
</dbReference>
<evidence type="ECO:0000313" key="3">
    <source>
        <dbReference type="Proteomes" id="UP001241169"/>
    </source>
</evidence>
<protein>
    <submittedName>
        <fullName evidence="2">Uncharacterized protein</fullName>
    </submittedName>
</protein>
<comment type="caution">
    <text evidence="2">The sequence shown here is derived from an EMBL/GenBank/DDBJ whole genome shotgun (WGS) entry which is preliminary data.</text>
</comment>
<gene>
    <name evidence="2" type="ORF">CPAR01_04138</name>
</gene>
<feature type="compositionally biased region" description="Basic residues" evidence="1">
    <location>
        <begin position="38"/>
        <end position="47"/>
    </location>
</feature>
<dbReference type="Proteomes" id="UP001241169">
    <property type="component" value="Unassembled WGS sequence"/>
</dbReference>
<feature type="region of interest" description="Disordered" evidence="1">
    <location>
        <begin position="1"/>
        <end position="73"/>
    </location>
</feature>